<dbReference type="InterPro" id="IPR008143">
    <property type="entry name" value="Ala_DH/PNT_CS2"/>
</dbReference>
<evidence type="ECO:0000256" key="5">
    <source>
        <dbReference type="ARBA" id="ARBA00023027"/>
    </source>
</evidence>
<comment type="cofactor">
    <cofactor evidence="10">
        <name>Mg(2+)</name>
        <dbReference type="ChEBI" id="CHEBI:18420"/>
    </cofactor>
    <text evidence="10">Binds 1 Mg(2+) ion per subunit.</text>
</comment>
<comment type="pathway">
    <text evidence="1">Amino-acid degradation; L-alanine degradation via dehydrogenase pathway; NH(3) and pyruvate from L-alanine: step 1/1.</text>
</comment>
<organism evidence="13 14">
    <name type="scientific">Thermanaeromonas toyohensis ToBE</name>
    <dbReference type="NCBI Taxonomy" id="698762"/>
    <lineage>
        <taxon>Bacteria</taxon>
        <taxon>Bacillati</taxon>
        <taxon>Bacillota</taxon>
        <taxon>Clostridia</taxon>
        <taxon>Neomoorellales</taxon>
        <taxon>Neomoorellaceae</taxon>
        <taxon>Thermanaeromonas</taxon>
    </lineage>
</organism>
<dbReference type="InterPro" id="IPR007698">
    <property type="entry name" value="AlaDH/PNT_NAD(H)-bd"/>
</dbReference>
<dbReference type="FunFam" id="3.40.50.720:FF:000049">
    <property type="entry name" value="Alanine dehydrogenase"/>
    <property type="match status" value="1"/>
</dbReference>
<feature type="binding site" evidence="9">
    <location>
        <position position="198"/>
    </location>
    <ligand>
        <name>NAD(+)</name>
        <dbReference type="ChEBI" id="CHEBI:57540"/>
    </ligand>
</feature>
<keyword evidence="9" id="KW-0547">Nucleotide-binding</keyword>
<dbReference type="EC" id="1.4.1.1" evidence="3 6"/>
<feature type="active site" description="Proton donor/acceptor" evidence="7">
    <location>
        <position position="96"/>
    </location>
</feature>
<dbReference type="GO" id="GO:0000286">
    <property type="term" value="F:alanine dehydrogenase activity"/>
    <property type="evidence" value="ECO:0007669"/>
    <property type="project" value="UniProtKB-UniRule"/>
</dbReference>
<evidence type="ECO:0000256" key="7">
    <source>
        <dbReference type="PIRSR" id="PIRSR000183-1"/>
    </source>
</evidence>
<dbReference type="SUPFAM" id="SSF52283">
    <property type="entry name" value="Formate/glycerate dehydrogenase catalytic domain-like"/>
    <property type="match status" value="1"/>
</dbReference>
<keyword evidence="5 6" id="KW-0520">NAD</keyword>
<dbReference type="PROSITE" id="PS00837">
    <property type="entry name" value="ALADH_PNT_2"/>
    <property type="match status" value="1"/>
</dbReference>
<dbReference type="CDD" id="cd05305">
    <property type="entry name" value="L-AlaDH"/>
    <property type="match status" value="1"/>
</dbReference>
<reference evidence="13 14" key="1">
    <citation type="submission" date="2017-04" db="EMBL/GenBank/DDBJ databases">
        <authorList>
            <person name="Afonso C.L."/>
            <person name="Miller P.J."/>
            <person name="Scott M.A."/>
            <person name="Spackman E."/>
            <person name="Goraichik I."/>
            <person name="Dimitrov K.M."/>
            <person name="Suarez D.L."/>
            <person name="Swayne D.E."/>
        </authorList>
    </citation>
    <scope>NUCLEOTIDE SEQUENCE [LARGE SCALE GENOMIC DNA]</scope>
    <source>
        <strain evidence="13 14">ToBE</strain>
    </source>
</reference>
<comment type="catalytic activity">
    <reaction evidence="6">
        <text>L-alanine + NAD(+) + H2O = pyruvate + NH4(+) + NADH + H(+)</text>
        <dbReference type="Rhea" id="RHEA:18405"/>
        <dbReference type="ChEBI" id="CHEBI:15361"/>
        <dbReference type="ChEBI" id="CHEBI:15377"/>
        <dbReference type="ChEBI" id="CHEBI:15378"/>
        <dbReference type="ChEBI" id="CHEBI:28938"/>
        <dbReference type="ChEBI" id="CHEBI:57540"/>
        <dbReference type="ChEBI" id="CHEBI:57945"/>
        <dbReference type="ChEBI" id="CHEBI:57972"/>
        <dbReference type="EC" id="1.4.1.1"/>
    </reaction>
</comment>
<dbReference type="GO" id="GO:0042853">
    <property type="term" value="P:L-alanine catabolic process"/>
    <property type="evidence" value="ECO:0007669"/>
    <property type="project" value="UniProtKB-UniPathway"/>
</dbReference>
<dbReference type="InterPro" id="IPR036291">
    <property type="entry name" value="NAD(P)-bd_dom_sf"/>
</dbReference>
<dbReference type="Pfam" id="PF05222">
    <property type="entry name" value="AlaDh_PNT_N"/>
    <property type="match status" value="1"/>
</dbReference>
<dbReference type="Gene3D" id="3.40.50.720">
    <property type="entry name" value="NAD(P)-binding Rossmann-like Domain"/>
    <property type="match status" value="2"/>
</dbReference>
<feature type="domain" description="Alanine dehydrogenase/pyridine nucleotide transhydrogenase N-terminal" evidence="12">
    <location>
        <begin position="4"/>
        <end position="137"/>
    </location>
</feature>
<evidence type="ECO:0000259" key="12">
    <source>
        <dbReference type="SMART" id="SM01003"/>
    </source>
</evidence>
<feature type="binding site" evidence="9">
    <location>
        <begin position="239"/>
        <end position="240"/>
    </location>
    <ligand>
        <name>NAD(+)</name>
        <dbReference type="ChEBI" id="CHEBI:57540"/>
    </ligand>
</feature>
<dbReference type="SMART" id="SM01003">
    <property type="entry name" value="AlaDh_PNT_N"/>
    <property type="match status" value="1"/>
</dbReference>
<dbReference type="OrthoDB" id="9804592at2"/>
<evidence type="ECO:0000256" key="4">
    <source>
        <dbReference type="ARBA" id="ARBA00023002"/>
    </source>
</evidence>
<keyword evidence="10" id="KW-0460">Magnesium</keyword>
<dbReference type="GO" id="GO:0046872">
    <property type="term" value="F:metal ion binding"/>
    <property type="evidence" value="ECO:0007669"/>
    <property type="project" value="UniProtKB-KW"/>
</dbReference>
<dbReference type="Pfam" id="PF01262">
    <property type="entry name" value="AlaDh_PNT_C"/>
    <property type="match status" value="1"/>
</dbReference>
<evidence type="ECO:0000256" key="8">
    <source>
        <dbReference type="PIRSR" id="PIRSR000183-2"/>
    </source>
</evidence>
<evidence type="ECO:0000256" key="10">
    <source>
        <dbReference type="PIRSR" id="PIRSR000183-4"/>
    </source>
</evidence>
<name>A0A1W1VPE4_9FIRM</name>
<evidence type="ECO:0000313" key="13">
    <source>
        <dbReference type="EMBL" id="SMB95242.1"/>
    </source>
</evidence>
<dbReference type="Proteomes" id="UP000192569">
    <property type="component" value="Chromosome I"/>
</dbReference>
<feature type="binding site" evidence="9">
    <location>
        <position position="203"/>
    </location>
    <ligand>
        <name>NAD(+)</name>
        <dbReference type="ChEBI" id="CHEBI:57540"/>
    </ligand>
</feature>
<dbReference type="EMBL" id="LT838272">
    <property type="protein sequence ID" value="SMB95242.1"/>
    <property type="molecule type" value="Genomic_DNA"/>
</dbReference>
<evidence type="ECO:0000256" key="9">
    <source>
        <dbReference type="PIRSR" id="PIRSR000183-3"/>
    </source>
</evidence>
<evidence type="ECO:0000256" key="1">
    <source>
        <dbReference type="ARBA" id="ARBA00005206"/>
    </source>
</evidence>
<dbReference type="InterPro" id="IPR008141">
    <property type="entry name" value="Ala_DH"/>
</dbReference>
<feature type="domain" description="Alanine dehydrogenase/pyridine nucleotide transhydrogenase NAD(H)-binding" evidence="11">
    <location>
        <begin position="149"/>
        <end position="298"/>
    </location>
</feature>
<evidence type="ECO:0000256" key="6">
    <source>
        <dbReference type="PIRNR" id="PIRNR000183"/>
    </source>
</evidence>
<dbReference type="SUPFAM" id="SSF51735">
    <property type="entry name" value="NAD(P)-binding Rossmann-fold domains"/>
    <property type="match status" value="1"/>
</dbReference>
<feature type="binding site" evidence="9">
    <location>
        <position position="220"/>
    </location>
    <ligand>
        <name>NAD(+)</name>
        <dbReference type="ChEBI" id="CHEBI:57540"/>
    </ligand>
</feature>
<evidence type="ECO:0000256" key="3">
    <source>
        <dbReference type="ARBA" id="ARBA00012897"/>
    </source>
</evidence>
<feature type="binding site" evidence="9">
    <location>
        <position position="134"/>
    </location>
    <ligand>
        <name>NAD(+)</name>
        <dbReference type="ChEBI" id="CHEBI:57540"/>
    </ligand>
</feature>
<evidence type="ECO:0000256" key="2">
    <source>
        <dbReference type="ARBA" id="ARBA00005689"/>
    </source>
</evidence>
<dbReference type="GO" id="GO:0005886">
    <property type="term" value="C:plasma membrane"/>
    <property type="evidence" value="ECO:0007669"/>
    <property type="project" value="TreeGrafter"/>
</dbReference>
<dbReference type="NCBIfam" id="TIGR00518">
    <property type="entry name" value="alaDH"/>
    <property type="match status" value="1"/>
</dbReference>
<dbReference type="PANTHER" id="PTHR42795:SF1">
    <property type="entry name" value="ALANINE DEHYDROGENASE"/>
    <property type="match status" value="1"/>
</dbReference>
<dbReference type="GO" id="GO:0000166">
    <property type="term" value="F:nucleotide binding"/>
    <property type="evidence" value="ECO:0007669"/>
    <property type="project" value="UniProtKB-KW"/>
</dbReference>
<evidence type="ECO:0000313" key="14">
    <source>
        <dbReference type="Proteomes" id="UP000192569"/>
    </source>
</evidence>
<keyword evidence="10" id="KW-0479">Metal-binding</keyword>
<feature type="binding site" evidence="9">
    <location>
        <begin position="267"/>
        <end position="270"/>
    </location>
    <ligand>
        <name>NAD(+)</name>
        <dbReference type="ChEBI" id="CHEBI:57540"/>
    </ligand>
</feature>
<dbReference type="RefSeq" id="WP_084664772.1">
    <property type="nucleotide sequence ID" value="NZ_LT838272.1"/>
</dbReference>
<dbReference type="STRING" id="698762.SAMN00808754_1197"/>
<feature type="binding site" evidence="9">
    <location>
        <position position="280"/>
    </location>
    <ligand>
        <name>NAD(+)</name>
        <dbReference type="ChEBI" id="CHEBI:57540"/>
    </ligand>
</feature>
<keyword evidence="4 6" id="KW-0560">Oxidoreductase</keyword>
<keyword evidence="14" id="KW-1185">Reference proteome</keyword>
<dbReference type="PIRSF" id="PIRSF000183">
    <property type="entry name" value="Alanine_dh"/>
    <property type="match status" value="1"/>
</dbReference>
<dbReference type="PANTHER" id="PTHR42795">
    <property type="entry name" value="ALANINE DEHYDROGENASE"/>
    <property type="match status" value="1"/>
</dbReference>
<dbReference type="AlphaFoldDB" id="A0A1W1VPE4"/>
<feature type="active site" description="Proton donor/acceptor" evidence="7">
    <location>
        <position position="270"/>
    </location>
</feature>
<gene>
    <name evidence="13" type="ORF">SAMN00808754_1197</name>
</gene>
<accession>A0A1W1VPE4</accession>
<dbReference type="SMART" id="SM01002">
    <property type="entry name" value="AlaDh_PNT_C"/>
    <property type="match status" value="1"/>
</dbReference>
<dbReference type="InterPro" id="IPR007886">
    <property type="entry name" value="AlaDH/PNT_N"/>
</dbReference>
<protein>
    <recommendedName>
        <fullName evidence="3 6">Alanine dehydrogenase</fullName>
        <ecNumber evidence="3 6">1.4.1.1</ecNumber>
    </recommendedName>
</protein>
<feature type="binding site" evidence="8">
    <location>
        <position position="75"/>
    </location>
    <ligand>
        <name>substrate</name>
    </ligand>
</feature>
<proteinExistence type="inferred from homology"/>
<feature type="binding site" evidence="8">
    <location>
        <position position="15"/>
    </location>
    <ligand>
        <name>substrate</name>
    </ligand>
</feature>
<comment type="similarity">
    <text evidence="2 6">Belongs to the AlaDH/PNT family.</text>
</comment>
<dbReference type="UniPathway" id="UPA00527">
    <property type="reaction ID" value="UER00585"/>
</dbReference>
<evidence type="ECO:0000259" key="11">
    <source>
        <dbReference type="SMART" id="SM01002"/>
    </source>
</evidence>
<sequence>MIVGVPKEIKTNENRVGLVPAGVSALTKAGHRVIVQKSAGEGSGIPDVEYARAGAEMVDTLEEVYREAEMIVKVKEPQPQEYELFREGQILFTYLHLAAEEALTKCLIDKKVIAIAYETVTGPDGTLPLLTPMSEVAGRMSVQIGARLLEKHNGGAGLLLGGVPGVPPARVTIIGGGVVGTNAAKIALGMGAQVTILDINPDRLRYLDDIFYGRIQTLMSNAYTIAEAVQDADLLIGAVLIPGARAPKLVTEEMVEAMRPGSVIVDVAIDQGGCIETVDRVTTHAEPTYVKHGVVHYSVANIPGAVPRTSTFALTNVTLPYVLELANKGWLKAIRENPGLANGVNIIDGKVTCPGVAEAFGLPYYPLQNIVA</sequence>
<feature type="binding site" evidence="10">
    <location>
        <position position="324"/>
    </location>
    <ligand>
        <name>Mg(2+)</name>
        <dbReference type="ChEBI" id="CHEBI:18420"/>
    </ligand>
</feature>